<dbReference type="EMBL" id="JACSPP010000041">
    <property type="protein sequence ID" value="MBD8041158.1"/>
    <property type="molecule type" value="Genomic_DNA"/>
</dbReference>
<evidence type="ECO:0000256" key="3">
    <source>
        <dbReference type="ARBA" id="ARBA00022989"/>
    </source>
</evidence>
<comment type="caution">
    <text evidence="7">The sequence shown here is derived from an EMBL/GenBank/DDBJ whole genome shotgun (WGS) entry which is preliminary data.</text>
</comment>
<name>A0ABR8YAC3_9BACT</name>
<sequence>MKKNIRRLGIIIASPLILFVVLCVLVYLPPIQNFLVNTATRYASEATGMQISIGRISLSFPLDLVVHRTLVINTGDTILYADRLTAQVQLLPLFKKKVELDGLELRKASVNTAGLIEGMTLKGNLGNLFIASHGVELSPETAIIDELTLKDTHLSMCLADTSAADTTASAPVYWKFRLRKIDFEDVSFAMQMPLDTLRMGIALDRLSLREGDVDLHQMAYAARTLSLEGGKATFESGTLAPIEKGIDPSHIVLTEINLRMDSLRYAGNDIHAMIRNLNLKEHSGLEITSGEGRLVSDAHTLNVPSLRIKTPDSVIELNASMDWDAMDTDKEGTIRARLMADIGKNDLLKVVTDMPDEFVRHYPSVPLQVRAGIDGSLNNLRLTALSLTLPGAIRAEASGEMFFPLDSVRRDGLLHLEAQTGNLGFLKALTGESVAVPTGMSLEGMASLTGNQLAAQMKLNDGGQGKIVLDAGYNLISDSYKARIDIDSLNLHRFMPQDSLYGLSATLHAEGAGLDFFSPHTQAKADAEVSHLRYGHRLFSGLKLEADLRQSQGNVALFVSDHAVDVSASLNASLRPNAIQADLDAQVKRLDLKALSITGTKLTPSLHIKAYAQTDMKKSHRVRLSLTNIVLATEENTFHTKDLHAGVEMASDSIRSYVNAGDLTFLFRSPDGVERLGTGATALMKEFDRQWKARKLDQRALKLLLPQAELRVFSGSDNPVANLLSANHLRYDRFRAKMTASPSDGLNAEMNLYGLRTDSLRLDTIFFDARQDSTRFLFHSGVKALASKRQEAFDIGMGGSIDSVRAGLRIMYLNNKREKGVDLGLEARLHPDGVSLHVSPDTPILVYRHFRANPDNYIYLADKGRIHADLRLTDTLHTGLSLTSTPDTLALQDLTLALNRIDIAEFRRVVPYMPDIAGRVSAEVHYVQTEADMQVAAEMQVERLAYNRQSLGDWGMSAVYLPQENGAHGIDGFITIDGKEAVNLDGTYATALDKQTEDRIDAKVSLHHFPLHIANAFIPGKMATLAGDVDGSVNVNGSTLKPVLDGEFALDSVQVGIPQASLNLRLDNRPLRINQNRLEFKRFNIYTEGATPFTIDGYVDVNDFAAIDVNLQMNARNFELINAKRTKESLVYGKLYVDFASMVKGSPENLTMRGNMNILGNSDFTYILKDSPLIVEDRLSETVTFVDFRDTAQVDLRTFKPVSLGGIDVLMTLHIDEAVQARVDLNEDGSNYMLLEGGGDLSFQYQPDGNMVLNGRYSLMSGEMKYEMPIIPLKTFHIQSGSYIEWTGDLMNPNLNIKASERVRASVASDDNSSRMVNFDVGVRLTNRLENLGFAFTLEAPEDGTMQNELAGKSEEEKNKLAVTMLVTGMYMGGGSTGKGFDTNSMLNSFLQSEINKVAGSALKTIDINFGMETTEQGSGASRTDYNFQFAKRFWNNRFQVVIGGKISTGNDAQQQEESFIDNISLEYRLDNSGTRYIKIFHDKNYESILDGEVIETGVGVVLRKKVSKLGELFIFRSRKKNKPTNEGISEGQ</sequence>
<evidence type="ECO:0000256" key="4">
    <source>
        <dbReference type="ARBA" id="ARBA00023136"/>
    </source>
</evidence>
<evidence type="ECO:0000313" key="7">
    <source>
        <dbReference type="EMBL" id="MBD8041158.1"/>
    </source>
</evidence>
<dbReference type="InterPro" id="IPR007452">
    <property type="entry name" value="TamB_C"/>
</dbReference>
<keyword evidence="2 5" id="KW-0812">Transmembrane</keyword>
<dbReference type="Proteomes" id="UP000620874">
    <property type="component" value="Unassembled WGS sequence"/>
</dbReference>
<dbReference type="Pfam" id="PF04357">
    <property type="entry name" value="TamB"/>
    <property type="match status" value="1"/>
</dbReference>
<protein>
    <submittedName>
        <fullName evidence="7">Translocation/assembly module TamB domain-containing protein</fullName>
    </submittedName>
</protein>
<evidence type="ECO:0000313" key="8">
    <source>
        <dbReference type="Proteomes" id="UP000620874"/>
    </source>
</evidence>
<evidence type="ECO:0000256" key="2">
    <source>
        <dbReference type="ARBA" id="ARBA00022692"/>
    </source>
</evidence>
<evidence type="ECO:0000259" key="6">
    <source>
        <dbReference type="Pfam" id="PF04357"/>
    </source>
</evidence>
<dbReference type="PANTHER" id="PTHR36985:SF1">
    <property type="entry name" value="TRANSLOCATION AND ASSEMBLY MODULE SUBUNIT TAMB"/>
    <property type="match status" value="1"/>
</dbReference>
<keyword evidence="4 5" id="KW-0472">Membrane</keyword>
<dbReference type="PANTHER" id="PTHR36985">
    <property type="entry name" value="TRANSLOCATION AND ASSEMBLY MODULE SUBUNIT TAMB"/>
    <property type="match status" value="1"/>
</dbReference>
<gene>
    <name evidence="7" type="ORF">H9625_12065</name>
</gene>
<keyword evidence="3 5" id="KW-1133">Transmembrane helix</keyword>
<comment type="subcellular location">
    <subcellularLocation>
        <location evidence="1">Membrane</location>
        <topology evidence="1">Single-pass membrane protein</topology>
    </subcellularLocation>
</comment>
<reference evidence="7 8" key="1">
    <citation type="submission" date="2020-08" db="EMBL/GenBank/DDBJ databases">
        <title>A Genomic Blueprint of the Chicken Gut Microbiome.</title>
        <authorList>
            <person name="Gilroy R."/>
            <person name="Ravi A."/>
            <person name="Getino M."/>
            <person name="Pursley I."/>
            <person name="Horton D.L."/>
            <person name="Alikhan N.-F."/>
            <person name="Baker D."/>
            <person name="Gharbi K."/>
            <person name="Hall N."/>
            <person name="Watson M."/>
            <person name="Adriaenssens E.M."/>
            <person name="Foster-Nyarko E."/>
            <person name="Jarju S."/>
            <person name="Secka A."/>
            <person name="Antonio M."/>
            <person name="Oren A."/>
            <person name="Chaudhuri R."/>
            <person name="La Ragione R.M."/>
            <person name="Hildebrand F."/>
            <person name="Pallen M.J."/>
        </authorList>
    </citation>
    <scope>NUCLEOTIDE SEQUENCE [LARGE SCALE GENOMIC DNA]</scope>
    <source>
        <strain evidence="7 8">Sa1CVN1</strain>
    </source>
</reference>
<evidence type="ECO:0000256" key="1">
    <source>
        <dbReference type="ARBA" id="ARBA00004167"/>
    </source>
</evidence>
<keyword evidence="8" id="KW-1185">Reference proteome</keyword>
<evidence type="ECO:0000256" key="5">
    <source>
        <dbReference type="SAM" id="Phobius"/>
    </source>
</evidence>
<accession>A0ABR8YAC3</accession>
<dbReference type="RefSeq" id="WP_191764523.1">
    <property type="nucleotide sequence ID" value="NZ_JACSPP010000041.1"/>
</dbReference>
<organism evidence="7 8">
    <name type="scientific">Phocaeicola intestinalis</name>
    <dbReference type="NCBI Taxonomy" id="2762212"/>
    <lineage>
        <taxon>Bacteria</taxon>
        <taxon>Pseudomonadati</taxon>
        <taxon>Bacteroidota</taxon>
        <taxon>Bacteroidia</taxon>
        <taxon>Bacteroidales</taxon>
        <taxon>Bacteroidaceae</taxon>
        <taxon>Phocaeicola</taxon>
    </lineage>
</organism>
<feature type="transmembrane region" description="Helical" evidence="5">
    <location>
        <begin position="7"/>
        <end position="28"/>
    </location>
</feature>
<feature type="domain" description="Translocation and assembly module TamB C-terminal" evidence="6">
    <location>
        <begin position="1088"/>
        <end position="1485"/>
    </location>
</feature>
<proteinExistence type="predicted"/>